<dbReference type="InterPro" id="IPR035919">
    <property type="entry name" value="EAL_sf"/>
</dbReference>
<dbReference type="InterPro" id="IPR052340">
    <property type="entry name" value="RNase_Y/CdgJ"/>
</dbReference>
<reference evidence="3 4" key="1">
    <citation type="submission" date="2020-08" db="EMBL/GenBank/DDBJ databases">
        <title>Oceanospirillum sp. nov. isolated from marine sediment.</title>
        <authorList>
            <person name="Ji X."/>
        </authorList>
    </citation>
    <scope>NUCLEOTIDE SEQUENCE [LARGE SCALE GENOMIC DNA]</scope>
    <source>
        <strain evidence="3 4">D5</strain>
    </source>
</reference>
<dbReference type="RefSeq" id="WP_182808532.1">
    <property type="nucleotide sequence ID" value="NZ_JACJFM010000009.1"/>
</dbReference>
<dbReference type="Gene3D" id="1.10.3210.10">
    <property type="entry name" value="Hypothetical protein af1432"/>
    <property type="match status" value="1"/>
</dbReference>
<feature type="domain" description="EAL" evidence="1">
    <location>
        <begin position="1"/>
        <end position="214"/>
    </location>
</feature>
<dbReference type="Pfam" id="PF00563">
    <property type="entry name" value="EAL"/>
    <property type="match status" value="1"/>
</dbReference>
<evidence type="ECO:0000313" key="4">
    <source>
        <dbReference type="Proteomes" id="UP000565262"/>
    </source>
</evidence>
<evidence type="ECO:0000259" key="2">
    <source>
        <dbReference type="PROSITE" id="PS51833"/>
    </source>
</evidence>
<dbReference type="PANTHER" id="PTHR33525">
    <property type="match status" value="1"/>
</dbReference>
<proteinExistence type="predicted"/>
<sequence>MIYERQELVGEYVFARQPILDSERNVIAYELLYRSHKNSTSALIEQPVMATAQVLVSSLMEKGDTLSDTDKWLFINLSEQALEWVEDWALPEDRVVIELLETIPATSRNLARVSELKKKGYRIALDDYAFDEMTKAFLPLADIVKIDVMNTTRGEIGQVLPELNRYPVKLLAEKVESEEQYRWCMEAGFELFQGYYFAMPEKVTGKTFLSSELQLISLINRLCDPAVEVSELEELIKSDPWLYYRLMRYVSNLCLKKDTQIGSVRQAILMIGLVRLKAFIMLMSVTRMAECTDAVIARVFMVAAMSEFMAEEKEGLDGDKGFLVGTFLAISMVLSCSTSQLIAELKLSDDIKRLFVQENNPHQAHNEETDLNYLDMARCAEQYSRQGCSACAECAAPEISIQRHYEEAIKWSDRLIYSLEEDS</sequence>
<dbReference type="AlphaFoldDB" id="A0A839IQN0"/>
<accession>A0A839IQN0</accession>
<gene>
    <name evidence="3" type="ORF">H4O21_09010</name>
</gene>
<dbReference type="InterPro" id="IPR001633">
    <property type="entry name" value="EAL_dom"/>
</dbReference>
<feature type="domain" description="HDOD" evidence="2">
    <location>
        <begin position="208"/>
        <end position="397"/>
    </location>
</feature>
<dbReference type="Proteomes" id="UP000565262">
    <property type="component" value="Unassembled WGS sequence"/>
</dbReference>
<dbReference type="Gene3D" id="3.20.20.450">
    <property type="entry name" value="EAL domain"/>
    <property type="match status" value="1"/>
</dbReference>
<evidence type="ECO:0000313" key="3">
    <source>
        <dbReference type="EMBL" id="MBB1486747.1"/>
    </source>
</evidence>
<comment type="caution">
    <text evidence="3">The sequence shown here is derived from an EMBL/GenBank/DDBJ whole genome shotgun (WGS) entry which is preliminary data.</text>
</comment>
<dbReference type="InterPro" id="IPR013976">
    <property type="entry name" value="HDOD"/>
</dbReference>
<dbReference type="InterPro" id="IPR014408">
    <property type="entry name" value="dGMP_Pdiesterase_EAL/HD-GYP"/>
</dbReference>
<dbReference type="PROSITE" id="PS50883">
    <property type="entry name" value="EAL"/>
    <property type="match status" value="1"/>
</dbReference>
<dbReference type="SUPFAM" id="SSF109604">
    <property type="entry name" value="HD-domain/PDEase-like"/>
    <property type="match status" value="1"/>
</dbReference>
<evidence type="ECO:0000259" key="1">
    <source>
        <dbReference type="PROSITE" id="PS50883"/>
    </source>
</evidence>
<dbReference type="SMART" id="SM00052">
    <property type="entry name" value="EAL"/>
    <property type="match status" value="1"/>
</dbReference>
<dbReference type="EMBL" id="JACJFM010000009">
    <property type="protein sequence ID" value="MBB1486747.1"/>
    <property type="molecule type" value="Genomic_DNA"/>
</dbReference>
<dbReference type="PROSITE" id="PS51833">
    <property type="entry name" value="HDOD"/>
    <property type="match status" value="1"/>
</dbReference>
<dbReference type="PIRSF" id="PIRSF003180">
    <property type="entry name" value="DiGMPpdiest_YuxH"/>
    <property type="match status" value="1"/>
</dbReference>
<protein>
    <submittedName>
        <fullName evidence="3">EAL domain-containing protein</fullName>
    </submittedName>
</protein>
<organism evidence="3 4">
    <name type="scientific">Oceanospirillum sediminis</name>
    <dbReference type="NCBI Taxonomy" id="2760088"/>
    <lineage>
        <taxon>Bacteria</taxon>
        <taxon>Pseudomonadati</taxon>
        <taxon>Pseudomonadota</taxon>
        <taxon>Gammaproteobacteria</taxon>
        <taxon>Oceanospirillales</taxon>
        <taxon>Oceanospirillaceae</taxon>
        <taxon>Oceanospirillum</taxon>
    </lineage>
</organism>
<dbReference type="PANTHER" id="PTHR33525:SF4">
    <property type="entry name" value="CYCLIC DI-GMP PHOSPHODIESTERASE CDGJ"/>
    <property type="match status" value="1"/>
</dbReference>
<keyword evidence="4" id="KW-1185">Reference proteome</keyword>
<dbReference type="SUPFAM" id="SSF141868">
    <property type="entry name" value="EAL domain-like"/>
    <property type="match status" value="1"/>
</dbReference>
<name>A0A839IQN0_9GAMM</name>
<dbReference type="Pfam" id="PF08668">
    <property type="entry name" value="HDOD"/>
    <property type="match status" value="1"/>
</dbReference>